<keyword evidence="7" id="KW-1185">Reference proteome</keyword>
<keyword evidence="2 3" id="KW-0813">Transport</keyword>
<dbReference type="InterPro" id="IPR004140">
    <property type="entry name" value="Exo70"/>
</dbReference>
<feature type="region of interest" description="Disordered" evidence="4">
    <location>
        <begin position="487"/>
        <end position="514"/>
    </location>
</feature>
<keyword evidence="3" id="KW-0653">Protein transport</keyword>
<feature type="compositionally biased region" description="Low complexity" evidence="4">
    <location>
        <begin position="500"/>
        <end position="512"/>
    </location>
</feature>
<accession>A0A7I8L656</accession>
<feature type="domain" description="Exocyst complex subunit Exo70 C-terminal" evidence="5">
    <location>
        <begin position="313"/>
        <end position="694"/>
    </location>
</feature>
<dbReference type="GO" id="GO:0005546">
    <property type="term" value="F:phosphatidylinositol-4,5-bisphosphate binding"/>
    <property type="evidence" value="ECO:0007669"/>
    <property type="project" value="InterPro"/>
</dbReference>
<evidence type="ECO:0000256" key="3">
    <source>
        <dbReference type="RuleBase" id="RU365026"/>
    </source>
</evidence>
<reference evidence="6" key="1">
    <citation type="submission" date="2020-02" db="EMBL/GenBank/DDBJ databases">
        <authorList>
            <person name="Scholz U."/>
            <person name="Mascher M."/>
            <person name="Fiebig A."/>
        </authorList>
    </citation>
    <scope>NUCLEOTIDE SEQUENCE</scope>
</reference>
<dbReference type="PANTHER" id="PTHR12542:SF127">
    <property type="entry name" value="EXOCYST COMPLEX COMPONENT EXO70C1"/>
    <property type="match status" value="1"/>
</dbReference>
<evidence type="ECO:0000256" key="4">
    <source>
        <dbReference type="SAM" id="MobiDB-lite"/>
    </source>
</evidence>
<evidence type="ECO:0000256" key="1">
    <source>
        <dbReference type="ARBA" id="ARBA00006756"/>
    </source>
</evidence>
<organism evidence="6 7">
    <name type="scientific">Spirodela intermedia</name>
    <name type="common">Intermediate duckweed</name>
    <dbReference type="NCBI Taxonomy" id="51605"/>
    <lineage>
        <taxon>Eukaryota</taxon>
        <taxon>Viridiplantae</taxon>
        <taxon>Streptophyta</taxon>
        <taxon>Embryophyta</taxon>
        <taxon>Tracheophyta</taxon>
        <taxon>Spermatophyta</taxon>
        <taxon>Magnoliopsida</taxon>
        <taxon>Liliopsida</taxon>
        <taxon>Araceae</taxon>
        <taxon>Lemnoideae</taxon>
        <taxon>Spirodela</taxon>
    </lineage>
</organism>
<gene>
    <name evidence="6" type="ORF">SI8410_11015950</name>
</gene>
<feature type="compositionally biased region" description="Basic and acidic residues" evidence="4">
    <location>
        <begin position="39"/>
        <end position="51"/>
    </location>
</feature>
<dbReference type="GO" id="GO:0000145">
    <property type="term" value="C:exocyst"/>
    <property type="evidence" value="ECO:0007669"/>
    <property type="project" value="InterPro"/>
</dbReference>
<evidence type="ECO:0000313" key="6">
    <source>
        <dbReference type="EMBL" id="CAA7405272.1"/>
    </source>
</evidence>
<feature type="region of interest" description="Disordered" evidence="4">
    <location>
        <begin position="1"/>
        <end position="80"/>
    </location>
</feature>
<dbReference type="EMBL" id="LR746274">
    <property type="protein sequence ID" value="CAA7405272.1"/>
    <property type="molecule type" value="Genomic_DNA"/>
</dbReference>
<dbReference type="SUPFAM" id="SSF74788">
    <property type="entry name" value="Cullin repeat-like"/>
    <property type="match status" value="1"/>
</dbReference>
<proteinExistence type="inferred from homology"/>
<keyword evidence="3" id="KW-0268">Exocytosis</keyword>
<dbReference type="InterPro" id="IPR016159">
    <property type="entry name" value="Cullin_repeat-like_dom_sf"/>
</dbReference>
<protein>
    <recommendedName>
        <fullName evidence="3">Exocyst subunit Exo70 family protein</fullName>
    </recommendedName>
</protein>
<dbReference type="Pfam" id="PF03081">
    <property type="entry name" value="Exo70_C"/>
    <property type="match status" value="1"/>
</dbReference>
<sequence>MERKPCLLPEKSGSFTCREEKKQQPETTRNLSMGALKARYGDREERERPEQVQEEEDEKKQDEEEGEDGEKPISGEDVSTAPDFIAISGEIDKFLAAPPPPGAATLPCIPHHAMAELLAMVEGEISEFDSGEDRAAAVPLFILEAIDRVFKLVTALAAFPSEPAYSQALNRAGAVLQRAMAFLEDEFRLLLEETGSVPAESTKWAAPPPQSSTYDADRSPRTPLQEPTSNSAATAGGGGGQDSPAYLPETVEMLRRIASTMVSAGYEAECCQVFAVLRRNVFELGISSLGFEKMSIEEVQKMPWESLEGEIAAWIRAFRHVASVSFPRERDLCCAVFAGRPRIAGGLFGNLFRGVVIQFLDFAEAVAMTKRSAEKLFKLLDMFEALRELTEKMEGIYYQEEEEDEGDDPAPAADLKAEIAAARSRLGEAAVGIFSELENSIKSDAGRTPVPGGAVHPLTRYVMNYLKYTCEYKNTLEEVFLQCRRPETPASPRDEDDNNSRNPNPNSTGGNRHSPFAMQLMAVMDLLDANLEAKSKLYKDPSLSHIFLMNNGRYIVQKIKGTAEIHGLLGDAWCRKRSSDLRQYHKNYQRETWGKVLGCFRDEGLQVKGSVSKPVLKERFRSFNAMFEEIHKTQSCWIVSDEQLQSELRVSVCSVVVPAYRSFLGRFQQYLDAGRQSEKYIKFGPEELETFIDDLFDGTPASTVKRRS</sequence>
<name>A0A7I8L656_SPIIN</name>
<dbReference type="Pfam" id="PF20669">
    <property type="entry name" value="Exo70_N"/>
    <property type="match status" value="1"/>
</dbReference>
<evidence type="ECO:0000259" key="5">
    <source>
        <dbReference type="Pfam" id="PF03081"/>
    </source>
</evidence>
<dbReference type="GO" id="GO:0006887">
    <property type="term" value="P:exocytosis"/>
    <property type="evidence" value="ECO:0007669"/>
    <property type="project" value="UniProtKB-KW"/>
</dbReference>
<dbReference type="PANTHER" id="PTHR12542">
    <property type="entry name" value="EXOCYST COMPLEX PROTEIN EXO70"/>
    <property type="match status" value="1"/>
</dbReference>
<dbReference type="AlphaFoldDB" id="A0A7I8L656"/>
<evidence type="ECO:0000313" key="7">
    <source>
        <dbReference type="Proteomes" id="UP000663760"/>
    </source>
</evidence>
<feature type="region of interest" description="Disordered" evidence="4">
    <location>
        <begin position="199"/>
        <end position="245"/>
    </location>
</feature>
<feature type="compositionally biased region" description="Acidic residues" evidence="4">
    <location>
        <begin position="52"/>
        <end position="68"/>
    </location>
</feature>
<evidence type="ECO:0000256" key="2">
    <source>
        <dbReference type="ARBA" id="ARBA00022448"/>
    </source>
</evidence>
<dbReference type="OrthoDB" id="1922221at2759"/>
<dbReference type="Proteomes" id="UP000663760">
    <property type="component" value="Chromosome 11"/>
</dbReference>
<dbReference type="Gene3D" id="1.20.1280.170">
    <property type="entry name" value="Exocyst complex component Exo70"/>
    <property type="match status" value="1"/>
</dbReference>
<dbReference type="InterPro" id="IPR046364">
    <property type="entry name" value="Exo70_C"/>
</dbReference>
<comment type="similarity">
    <text evidence="1 3">Belongs to the EXO70 family.</text>
</comment>
<dbReference type="GO" id="GO:0015031">
    <property type="term" value="P:protein transport"/>
    <property type="evidence" value="ECO:0007669"/>
    <property type="project" value="UniProtKB-KW"/>
</dbReference>
<comment type="function">
    <text evidence="3">Component of the exocyst complex.</text>
</comment>